<feature type="transmembrane region" description="Helical" evidence="2">
    <location>
        <begin position="6"/>
        <end position="29"/>
    </location>
</feature>
<sequence length="73" mass="7858">MLLFFLVPKFLLAASLVTGICAGGCLAVYSRKIRMRRQLSVTPKLSGPPAPSVPAWDGTDTRKHQQRSSGTDG</sequence>
<accession>A0A948W7M4</accession>
<evidence type="ECO:0000313" key="4">
    <source>
        <dbReference type="Proteomes" id="UP000777784"/>
    </source>
</evidence>
<reference evidence="3" key="1">
    <citation type="submission" date="2021-05" db="EMBL/GenBank/DDBJ databases">
        <title>Energy efficiency and biological interactions define the core microbiome of deep oligotrophic groundwater.</title>
        <authorList>
            <person name="Mehrshad M."/>
            <person name="Lopez-Fernandez M."/>
            <person name="Bell E."/>
            <person name="Bernier-Latmani R."/>
            <person name="Bertilsson S."/>
            <person name="Dopson M."/>
        </authorList>
    </citation>
    <scope>NUCLEOTIDE SEQUENCE</scope>
    <source>
        <strain evidence="3">Modern_marine.mb.64</strain>
    </source>
</reference>
<name>A0A948W7M4_UNCEI</name>
<feature type="region of interest" description="Disordered" evidence="1">
    <location>
        <begin position="40"/>
        <end position="73"/>
    </location>
</feature>
<evidence type="ECO:0000313" key="3">
    <source>
        <dbReference type="EMBL" id="MBU2692754.1"/>
    </source>
</evidence>
<gene>
    <name evidence="3" type="ORF">KJ970_17695</name>
</gene>
<organism evidence="3 4">
    <name type="scientific">Eiseniibacteriota bacterium</name>
    <dbReference type="NCBI Taxonomy" id="2212470"/>
    <lineage>
        <taxon>Bacteria</taxon>
        <taxon>Candidatus Eiseniibacteriota</taxon>
    </lineage>
</organism>
<dbReference type="AlphaFoldDB" id="A0A948W7M4"/>
<keyword evidence="2" id="KW-0812">Transmembrane</keyword>
<evidence type="ECO:0000256" key="2">
    <source>
        <dbReference type="SAM" id="Phobius"/>
    </source>
</evidence>
<protein>
    <submittedName>
        <fullName evidence="3">Uncharacterized protein</fullName>
    </submittedName>
</protein>
<dbReference type="Proteomes" id="UP000777784">
    <property type="component" value="Unassembled WGS sequence"/>
</dbReference>
<keyword evidence="2" id="KW-0472">Membrane</keyword>
<proteinExistence type="predicted"/>
<keyword evidence="2" id="KW-1133">Transmembrane helix</keyword>
<evidence type="ECO:0000256" key="1">
    <source>
        <dbReference type="SAM" id="MobiDB-lite"/>
    </source>
</evidence>
<comment type="caution">
    <text evidence="3">The sequence shown here is derived from an EMBL/GenBank/DDBJ whole genome shotgun (WGS) entry which is preliminary data.</text>
</comment>
<dbReference type="EMBL" id="JAHJDP010000099">
    <property type="protein sequence ID" value="MBU2692754.1"/>
    <property type="molecule type" value="Genomic_DNA"/>
</dbReference>